<name>A0ABU1IIS2_9BURK</name>
<dbReference type="InterPro" id="IPR008767">
    <property type="entry name" value="Phage_SPP1_head-tail_adaptor"/>
</dbReference>
<organism evidence="1 2">
    <name type="scientific">Paracidovorax wautersii</name>
    <dbReference type="NCBI Taxonomy" id="1177982"/>
    <lineage>
        <taxon>Bacteria</taxon>
        <taxon>Pseudomonadati</taxon>
        <taxon>Pseudomonadota</taxon>
        <taxon>Betaproteobacteria</taxon>
        <taxon>Burkholderiales</taxon>
        <taxon>Comamonadaceae</taxon>
        <taxon>Paracidovorax</taxon>
    </lineage>
</organism>
<dbReference type="RefSeq" id="WP_309831380.1">
    <property type="nucleotide sequence ID" value="NZ_JAVIZX010000001.1"/>
</dbReference>
<reference evidence="1 2" key="1">
    <citation type="submission" date="2023-08" db="EMBL/GenBank/DDBJ databases">
        <title>Functional and genomic diversity of the sorghum phyllosphere microbiome.</title>
        <authorList>
            <person name="Shade A."/>
        </authorList>
    </citation>
    <scope>NUCLEOTIDE SEQUENCE [LARGE SCALE GENOMIC DNA]</scope>
    <source>
        <strain evidence="1 2">SORGH_AS_0335</strain>
    </source>
</reference>
<comment type="caution">
    <text evidence="1">The sequence shown here is derived from an EMBL/GenBank/DDBJ whole genome shotgun (WGS) entry which is preliminary data.</text>
</comment>
<dbReference type="Proteomes" id="UP001267710">
    <property type="component" value="Unassembled WGS sequence"/>
</dbReference>
<evidence type="ECO:0000313" key="1">
    <source>
        <dbReference type="EMBL" id="MDR6216174.1"/>
    </source>
</evidence>
<dbReference type="EMBL" id="JAVIZX010000001">
    <property type="protein sequence ID" value="MDR6216174.1"/>
    <property type="molecule type" value="Genomic_DNA"/>
</dbReference>
<keyword evidence="2" id="KW-1185">Reference proteome</keyword>
<dbReference type="Pfam" id="PF05521">
    <property type="entry name" value="Phage_HCP"/>
    <property type="match status" value="1"/>
</dbReference>
<dbReference type="InterPro" id="IPR038666">
    <property type="entry name" value="SSP1_head-tail_sf"/>
</dbReference>
<sequence length="108" mass="11615">MTLDAGDLNRRITIQRKGAGTDDWGTPLPDAWDDVTKAWASIRNLSGLGAIKADAEASIVKTSIRIRYRTDIAAGMRVLHGGVNYSIVAVLPDAAGREHLDLVCEVVT</sequence>
<accession>A0ABU1IIS2</accession>
<evidence type="ECO:0000313" key="2">
    <source>
        <dbReference type="Proteomes" id="UP001267710"/>
    </source>
</evidence>
<protein>
    <submittedName>
        <fullName evidence="1">SPP1 family predicted phage head-tail adaptor</fullName>
    </submittedName>
</protein>
<gene>
    <name evidence="1" type="ORF">QE399_003863</name>
</gene>
<dbReference type="NCBIfam" id="TIGR01563">
    <property type="entry name" value="gp16_SPP1"/>
    <property type="match status" value="1"/>
</dbReference>
<proteinExistence type="predicted"/>
<dbReference type="Gene3D" id="2.40.10.270">
    <property type="entry name" value="Bacteriophage SPP1 head-tail adaptor protein"/>
    <property type="match status" value="1"/>
</dbReference>